<name>A0A7J5ZTU4_AMEME</name>
<dbReference type="EMBL" id="JAAGNN010000023">
    <property type="protein sequence ID" value="KAF4074074.1"/>
    <property type="molecule type" value="Genomic_DNA"/>
</dbReference>
<accession>A0A7J5ZTU4</accession>
<dbReference type="Pfam" id="PF15011">
    <property type="entry name" value="CA109-like"/>
    <property type="match status" value="1"/>
</dbReference>
<dbReference type="InterPro" id="IPR029159">
    <property type="entry name" value="CA109-like"/>
</dbReference>
<dbReference type="OrthoDB" id="6605214at2759"/>
<dbReference type="GO" id="GO:0005634">
    <property type="term" value="C:nucleus"/>
    <property type="evidence" value="ECO:0007669"/>
    <property type="project" value="TreeGrafter"/>
</dbReference>
<dbReference type="GO" id="GO:0005737">
    <property type="term" value="C:cytoplasm"/>
    <property type="evidence" value="ECO:0007669"/>
    <property type="project" value="TreeGrafter"/>
</dbReference>
<comment type="caution">
    <text evidence="1">The sequence shown here is derived from an EMBL/GenBank/DDBJ whole genome shotgun (WGS) entry which is preliminary data.</text>
</comment>
<gene>
    <name evidence="1" type="ORF">AMELA_G00250570</name>
</gene>
<keyword evidence="2" id="KW-1185">Reference proteome</keyword>
<evidence type="ECO:0000313" key="2">
    <source>
        <dbReference type="Proteomes" id="UP000593565"/>
    </source>
</evidence>
<evidence type="ECO:0000313" key="1">
    <source>
        <dbReference type="EMBL" id="KAF4074074.1"/>
    </source>
</evidence>
<protein>
    <submittedName>
        <fullName evidence="1">Uncharacterized protein</fullName>
    </submittedName>
</protein>
<dbReference type="AlphaFoldDB" id="A0A7J5ZTU4"/>
<sequence length="202" mass="22895">MSQPALLQFQQELRKCFQSLKANQTVWKGALEECTPLLSSLGNLAEQLRALKSTEIANTPLSTFPNLPERLQHKLLNAVDTVLGELSEKVNALGLVRDSVCKQVAAVFQMYEQNSDLLPISTCVARCALSPSIADMLEWLQDTERYYRMQCIQRKNLLQLLKPDDLTLLETAPKRWTSLDSQRGEDRISDALFQVSFFMESD</sequence>
<organism evidence="1 2">
    <name type="scientific">Ameiurus melas</name>
    <name type="common">Black bullhead</name>
    <name type="synonym">Silurus melas</name>
    <dbReference type="NCBI Taxonomy" id="219545"/>
    <lineage>
        <taxon>Eukaryota</taxon>
        <taxon>Metazoa</taxon>
        <taxon>Chordata</taxon>
        <taxon>Craniata</taxon>
        <taxon>Vertebrata</taxon>
        <taxon>Euteleostomi</taxon>
        <taxon>Actinopterygii</taxon>
        <taxon>Neopterygii</taxon>
        <taxon>Teleostei</taxon>
        <taxon>Ostariophysi</taxon>
        <taxon>Siluriformes</taxon>
        <taxon>Ictaluridae</taxon>
        <taxon>Ameiurus</taxon>
    </lineage>
</organism>
<dbReference type="PANTHER" id="PTHR16234">
    <property type="entry name" value="SIMILAR TO HYPOTHETICAL PROTEIN FLJ20508"/>
    <property type="match status" value="1"/>
</dbReference>
<dbReference type="Proteomes" id="UP000593565">
    <property type="component" value="Unassembled WGS sequence"/>
</dbReference>
<proteinExistence type="predicted"/>
<reference evidence="1 2" key="1">
    <citation type="submission" date="2020-02" db="EMBL/GenBank/DDBJ databases">
        <title>A chromosome-scale genome assembly of the black bullhead catfish (Ameiurus melas).</title>
        <authorList>
            <person name="Wen M."/>
            <person name="Zham M."/>
            <person name="Cabau C."/>
            <person name="Klopp C."/>
            <person name="Donnadieu C."/>
            <person name="Roques C."/>
            <person name="Bouchez O."/>
            <person name="Lampietro C."/>
            <person name="Jouanno E."/>
            <person name="Herpin A."/>
            <person name="Louis A."/>
            <person name="Berthelot C."/>
            <person name="Parey E."/>
            <person name="Roest-Crollius H."/>
            <person name="Braasch I."/>
            <person name="Postlethwait J."/>
            <person name="Robinson-Rechavi M."/>
            <person name="Echchiki A."/>
            <person name="Begum T."/>
            <person name="Montfort J."/>
            <person name="Schartl M."/>
            <person name="Bobe J."/>
            <person name="Guiguen Y."/>
        </authorList>
    </citation>
    <scope>NUCLEOTIDE SEQUENCE [LARGE SCALE GENOMIC DNA]</scope>
    <source>
        <strain evidence="1">M_S1</strain>
        <tissue evidence="1">Blood</tissue>
    </source>
</reference>
<dbReference type="PANTHER" id="PTHR16234:SF5">
    <property type="entry name" value="AFG2-INTERACTING RIBOSOME MATURATION FACTOR"/>
    <property type="match status" value="1"/>
</dbReference>